<accession>A0A9W9ZGU6</accession>
<organism evidence="2 3">
    <name type="scientific">Desmophyllum pertusum</name>
    <dbReference type="NCBI Taxonomy" id="174260"/>
    <lineage>
        <taxon>Eukaryota</taxon>
        <taxon>Metazoa</taxon>
        <taxon>Cnidaria</taxon>
        <taxon>Anthozoa</taxon>
        <taxon>Hexacorallia</taxon>
        <taxon>Scleractinia</taxon>
        <taxon>Caryophylliina</taxon>
        <taxon>Caryophylliidae</taxon>
        <taxon>Desmophyllum</taxon>
    </lineage>
</organism>
<evidence type="ECO:0000313" key="2">
    <source>
        <dbReference type="EMBL" id="KAJ7381085.1"/>
    </source>
</evidence>
<dbReference type="InterPro" id="IPR002035">
    <property type="entry name" value="VWF_A"/>
</dbReference>
<keyword evidence="3" id="KW-1185">Reference proteome</keyword>
<evidence type="ECO:0000259" key="1">
    <source>
        <dbReference type="PROSITE" id="PS50234"/>
    </source>
</evidence>
<dbReference type="PROSITE" id="PS50234">
    <property type="entry name" value="VWFA"/>
    <property type="match status" value="1"/>
</dbReference>
<evidence type="ECO:0000313" key="3">
    <source>
        <dbReference type="Proteomes" id="UP001163046"/>
    </source>
</evidence>
<feature type="domain" description="VWFA" evidence="1">
    <location>
        <begin position="1"/>
        <end position="76"/>
    </location>
</feature>
<protein>
    <recommendedName>
        <fullName evidence="1">VWFA domain-containing protein</fullName>
    </recommendedName>
</protein>
<feature type="non-terminal residue" evidence="2">
    <location>
        <position position="1"/>
    </location>
</feature>
<dbReference type="EMBL" id="MU826351">
    <property type="protein sequence ID" value="KAJ7381085.1"/>
    <property type="molecule type" value="Genomic_DNA"/>
</dbReference>
<sequence length="78" mass="8913">VLVLLTGGDWNSQYQSQWNTYANNLKNLPVDMYSFSVGSAPSQEKLQGVIPYNRDIFRVNSYDTMDNRRPTLVKAIRG</sequence>
<dbReference type="AlphaFoldDB" id="A0A9W9ZGU6"/>
<dbReference type="Gene3D" id="3.40.50.410">
    <property type="entry name" value="von Willebrand factor, type A domain"/>
    <property type="match status" value="1"/>
</dbReference>
<reference evidence="2" key="1">
    <citation type="submission" date="2023-01" db="EMBL/GenBank/DDBJ databases">
        <title>Genome assembly of the deep-sea coral Lophelia pertusa.</title>
        <authorList>
            <person name="Herrera S."/>
            <person name="Cordes E."/>
        </authorList>
    </citation>
    <scope>NUCLEOTIDE SEQUENCE</scope>
    <source>
        <strain evidence="2">USNM1676648</strain>
        <tissue evidence="2">Polyp</tissue>
    </source>
</reference>
<dbReference type="Proteomes" id="UP001163046">
    <property type="component" value="Unassembled WGS sequence"/>
</dbReference>
<gene>
    <name evidence="2" type="ORF">OS493_004683</name>
</gene>
<name>A0A9W9ZGU6_9CNID</name>
<dbReference type="InterPro" id="IPR036465">
    <property type="entry name" value="vWFA_dom_sf"/>
</dbReference>
<proteinExistence type="predicted"/>
<dbReference type="SUPFAM" id="SSF53300">
    <property type="entry name" value="vWA-like"/>
    <property type="match status" value="1"/>
</dbReference>
<feature type="non-terminal residue" evidence="2">
    <location>
        <position position="78"/>
    </location>
</feature>
<comment type="caution">
    <text evidence="2">The sequence shown here is derived from an EMBL/GenBank/DDBJ whole genome shotgun (WGS) entry which is preliminary data.</text>
</comment>